<evidence type="ECO:0000256" key="1">
    <source>
        <dbReference type="ARBA" id="ARBA00010838"/>
    </source>
</evidence>
<keyword evidence="6" id="KW-1185">Reference proteome</keyword>
<dbReference type="Pfam" id="PF00232">
    <property type="entry name" value="Glyco_hydro_1"/>
    <property type="match status" value="1"/>
</dbReference>
<evidence type="ECO:0000256" key="2">
    <source>
        <dbReference type="ARBA" id="ARBA00022801"/>
    </source>
</evidence>
<accession>A0A5B8A7C5</accession>
<dbReference type="GO" id="GO:0005829">
    <property type="term" value="C:cytosol"/>
    <property type="evidence" value="ECO:0007669"/>
    <property type="project" value="TreeGrafter"/>
</dbReference>
<dbReference type="Gene3D" id="3.20.20.80">
    <property type="entry name" value="Glycosidases"/>
    <property type="match status" value="1"/>
</dbReference>
<dbReference type="KEGG" id="hyj:FHG12_20690"/>
<organism evidence="5 6">
    <name type="scientific">Hymenobacter jejuensis</name>
    <dbReference type="NCBI Taxonomy" id="2502781"/>
    <lineage>
        <taxon>Bacteria</taxon>
        <taxon>Pseudomonadati</taxon>
        <taxon>Bacteroidota</taxon>
        <taxon>Cytophagia</taxon>
        <taxon>Cytophagales</taxon>
        <taxon>Hymenobacteraceae</taxon>
        <taxon>Hymenobacter</taxon>
    </lineage>
</organism>
<keyword evidence="2 5" id="KW-0378">Hydrolase</keyword>
<dbReference type="InterPro" id="IPR001360">
    <property type="entry name" value="Glyco_hydro_1"/>
</dbReference>
<comment type="similarity">
    <text evidence="1 4">Belongs to the glycosyl hydrolase 1 family.</text>
</comment>
<keyword evidence="3" id="KW-0326">Glycosidase</keyword>
<dbReference type="FunFam" id="3.20.20.80:FF:000004">
    <property type="entry name" value="Beta-glucosidase 6-phospho-beta-glucosidase"/>
    <property type="match status" value="1"/>
</dbReference>
<dbReference type="PANTHER" id="PTHR10353:SF36">
    <property type="entry name" value="LP05116P"/>
    <property type="match status" value="1"/>
</dbReference>
<evidence type="ECO:0000256" key="3">
    <source>
        <dbReference type="ARBA" id="ARBA00023295"/>
    </source>
</evidence>
<dbReference type="AlphaFoldDB" id="A0A5B8A7C5"/>
<dbReference type="GO" id="GO:0008422">
    <property type="term" value="F:beta-glucosidase activity"/>
    <property type="evidence" value="ECO:0007669"/>
    <property type="project" value="TreeGrafter"/>
</dbReference>
<dbReference type="GO" id="GO:0016052">
    <property type="term" value="P:carbohydrate catabolic process"/>
    <property type="evidence" value="ECO:0007669"/>
    <property type="project" value="TreeGrafter"/>
</dbReference>
<dbReference type="InterPro" id="IPR017853">
    <property type="entry name" value="GH"/>
</dbReference>
<dbReference type="SUPFAM" id="SSF51445">
    <property type="entry name" value="(Trans)glycosidases"/>
    <property type="match status" value="1"/>
</dbReference>
<dbReference type="PANTHER" id="PTHR10353">
    <property type="entry name" value="GLYCOSYL HYDROLASE"/>
    <property type="match status" value="1"/>
</dbReference>
<dbReference type="OrthoDB" id="9765195at2"/>
<reference evidence="5 6" key="1">
    <citation type="submission" date="2019-06" db="EMBL/GenBank/DDBJ databases">
        <authorList>
            <person name="Srinivasan S."/>
        </authorList>
    </citation>
    <scope>NUCLEOTIDE SEQUENCE [LARGE SCALE GENOMIC DNA]</scope>
    <source>
        <strain evidence="5 6">17J68-5</strain>
    </source>
</reference>
<evidence type="ECO:0000256" key="4">
    <source>
        <dbReference type="RuleBase" id="RU003690"/>
    </source>
</evidence>
<dbReference type="EMBL" id="CP040896">
    <property type="protein sequence ID" value="QDA62676.1"/>
    <property type="molecule type" value="Genomic_DNA"/>
</dbReference>
<evidence type="ECO:0000313" key="6">
    <source>
        <dbReference type="Proteomes" id="UP000305398"/>
    </source>
</evidence>
<sequence length="476" mass="52520">MAQAPVAGSQVPAASSIRFPKGFLLGTSTAAYQVEGAYQADGKGESKWDFLANKVGATQFVIGKKETGNVADNMYDRTQYLKDIALMKEMGVNAYRFSIAWSRIIPQGTGAVNAKGLAHYDQLITDLKAAGIEPVVTLYHFDMPQPLMEKGGWNNPESVQWYAAYAEVIFKHYGQKVKKFITFNEPYIEHFLADYMMNVEQSKAPANVRYAAAMPKAHNMLLANAKATAVYHRLKLPGMVGITLNLSPCMPFDANNPADVRATPLQDELLNTLFLDAIYKGRYPKRALDSLQKYNPAFRPAPADMALLAAQKPDFLGINFYAPAQVKADPTAPMGCTWIGNNTDPAPASGNGPNRPDQLYALLMRLKTEYGNPTTMITENGAAYGDVDEAVVNGKINDTHRCQYLLGHLGALQQALADGAKTIGYMHWSLLDNFEWVFGYSVKFGLIGVDRTTLARTPKQSYYLYQSILKQQPKLP</sequence>
<name>A0A5B8A7C5_9BACT</name>
<dbReference type="PRINTS" id="PR00131">
    <property type="entry name" value="GLHYDRLASE1"/>
</dbReference>
<proteinExistence type="inferred from homology"/>
<evidence type="ECO:0000313" key="5">
    <source>
        <dbReference type="EMBL" id="QDA62676.1"/>
    </source>
</evidence>
<protein>
    <submittedName>
        <fullName evidence="5">Glycosyl hydrolase family protein</fullName>
    </submittedName>
</protein>
<dbReference type="Proteomes" id="UP000305398">
    <property type="component" value="Chromosome"/>
</dbReference>
<gene>
    <name evidence="5" type="ORF">FHG12_20690</name>
</gene>